<proteinExistence type="predicted"/>
<gene>
    <name evidence="4" type="ORF">OY14_01965</name>
</gene>
<dbReference type="PANTHER" id="PTHR24198:SF165">
    <property type="entry name" value="ANKYRIN REPEAT-CONTAINING PROTEIN-RELATED"/>
    <property type="match status" value="1"/>
</dbReference>
<keyword evidence="2 3" id="KW-0040">ANK repeat</keyword>
<protein>
    <submittedName>
        <fullName evidence="4">Ankyrin</fullName>
    </submittedName>
</protein>
<dbReference type="KEGG" id="bchi:OY14_01965"/>
<keyword evidence="1" id="KW-0677">Repeat</keyword>
<dbReference type="HOGENOM" id="CLU_1264903_0_0_12"/>
<evidence type="ECO:0000256" key="2">
    <source>
        <dbReference type="ARBA" id="ARBA00023043"/>
    </source>
</evidence>
<keyword evidence="5" id="KW-1185">Reference proteome</keyword>
<dbReference type="AlphaFoldDB" id="A0A0A7UVV3"/>
<dbReference type="SUPFAM" id="SSF48403">
    <property type="entry name" value="Ankyrin repeat"/>
    <property type="match status" value="1"/>
</dbReference>
<dbReference type="InterPro" id="IPR002110">
    <property type="entry name" value="Ankyrin_rpt"/>
</dbReference>
<evidence type="ECO:0000256" key="3">
    <source>
        <dbReference type="PROSITE-ProRule" id="PRU00023"/>
    </source>
</evidence>
<evidence type="ECO:0000256" key="1">
    <source>
        <dbReference type="ARBA" id="ARBA00022737"/>
    </source>
</evidence>
<sequence>MRKELIILLLLLQIIANLNSTKTDTIDSIVKELQKNLYTFNSKEYQSNKDTLNNFINSININDKKTLQNLGKIKNALFITSAFLNNKKGVLIALNLGAEINFKYKISPISISIINNEFEIIKILVDYGINLNQIDETGHSPIFWAIYTNNEKAFEFLKESGADLSSTLENRKTPMQAAIETENIKLIKSLAKKKIYIDDKYIKELKTLKNKEITRILTK</sequence>
<dbReference type="PANTHER" id="PTHR24198">
    <property type="entry name" value="ANKYRIN REPEAT AND PROTEIN KINASE DOMAIN-CONTAINING PROTEIN"/>
    <property type="match status" value="1"/>
</dbReference>
<organism evidence="4 5">
    <name type="scientific">Borreliella chilensis</name>
    <dbReference type="NCBI Taxonomy" id="1245910"/>
    <lineage>
        <taxon>Bacteria</taxon>
        <taxon>Pseudomonadati</taxon>
        <taxon>Spirochaetota</taxon>
        <taxon>Spirochaetia</taxon>
        <taxon>Spirochaetales</taxon>
        <taxon>Borreliaceae</taxon>
        <taxon>Borreliella</taxon>
    </lineage>
</organism>
<evidence type="ECO:0000313" key="5">
    <source>
        <dbReference type="Proteomes" id="UP000030940"/>
    </source>
</evidence>
<name>A0A0A7UVV3_9SPIR</name>
<dbReference type="STRING" id="1245910.OY14_01965"/>
<dbReference type="InterPro" id="IPR036770">
    <property type="entry name" value="Ankyrin_rpt-contain_sf"/>
</dbReference>
<dbReference type="Proteomes" id="UP000030940">
    <property type="component" value="Chromosome"/>
</dbReference>
<dbReference type="SMART" id="SM00248">
    <property type="entry name" value="ANK"/>
    <property type="match status" value="4"/>
</dbReference>
<dbReference type="Pfam" id="PF12796">
    <property type="entry name" value="Ank_2"/>
    <property type="match status" value="1"/>
</dbReference>
<dbReference type="PROSITE" id="PS50088">
    <property type="entry name" value="ANK_REPEAT"/>
    <property type="match status" value="1"/>
</dbReference>
<evidence type="ECO:0000313" key="4">
    <source>
        <dbReference type="EMBL" id="AJA90220.1"/>
    </source>
</evidence>
<accession>A0A0A7UVV3</accession>
<feature type="repeat" description="ANK" evidence="3">
    <location>
        <begin position="104"/>
        <end position="136"/>
    </location>
</feature>
<dbReference type="Gene3D" id="1.25.40.20">
    <property type="entry name" value="Ankyrin repeat-containing domain"/>
    <property type="match status" value="1"/>
</dbReference>
<dbReference type="EMBL" id="CP009910">
    <property type="protein sequence ID" value="AJA90220.1"/>
    <property type="molecule type" value="Genomic_DNA"/>
</dbReference>
<reference evidence="4 5" key="1">
    <citation type="journal article" date="2015" name="Genome Announc.">
        <title>Genome Sequence of Borrelia chilensis VA1, a South American Member of the Lyme Borreliosis Group.</title>
        <authorList>
            <person name="Huang W."/>
            <person name="Ojaimi C."/>
            <person name="Fallon J.T."/>
            <person name="Travisany D."/>
            <person name="Maass A."/>
            <person name="Ivanova L."/>
            <person name="Tomova A."/>
            <person name="Gonzalez-Acuna D."/>
            <person name="Godfrey H.P."/>
            <person name="Cabello F.C."/>
        </authorList>
    </citation>
    <scope>NUCLEOTIDE SEQUENCE [LARGE SCALE GENOMIC DNA]</scope>
    <source>
        <strain evidence="4 5">VA1</strain>
    </source>
</reference>